<evidence type="ECO:0000259" key="2">
    <source>
        <dbReference type="Pfam" id="PF13592"/>
    </source>
</evidence>
<evidence type="ECO:0000313" key="4">
    <source>
        <dbReference type="Proteomes" id="UP001474181"/>
    </source>
</evidence>
<dbReference type="EMBL" id="JBEPEK010000052">
    <property type="protein sequence ID" value="MER7179796.1"/>
    <property type="molecule type" value="Genomic_DNA"/>
</dbReference>
<gene>
    <name evidence="3" type="ORF">ABT404_09985</name>
</gene>
<dbReference type="InterPro" id="IPR025959">
    <property type="entry name" value="Winged_HTH_dom"/>
</dbReference>
<dbReference type="RefSeq" id="WP_350779344.1">
    <property type="nucleotide sequence ID" value="NZ_JBEPEK010000052.1"/>
</dbReference>
<evidence type="ECO:0000313" key="3">
    <source>
        <dbReference type="EMBL" id="MER7179796.1"/>
    </source>
</evidence>
<proteinExistence type="predicted"/>
<evidence type="ECO:0000256" key="1">
    <source>
        <dbReference type="SAM" id="MobiDB-lite"/>
    </source>
</evidence>
<feature type="compositionally biased region" description="Low complexity" evidence="1">
    <location>
        <begin position="52"/>
        <end position="63"/>
    </location>
</feature>
<dbReference type="Pfam" id="PF13592">
    <property type="entry name" value="HTH_33"/>
    <property type="match status" value="1"/>
</dbReference>
<dbReference type="Proteomes" id="UP001474181">
    <property type="component" value="Unassembled WGS sequence"/>
</dbReference>
<sequence length="63" mass="7120">MTLSSIADLLHRRGFSHQALARRAVERDKEKAAGRVKDTWPQVQAPRRRSEPGSPSRTRPGSR</sequence>
<reference evidence="3 4" key="1">
    <citation type="submission" date="2024-06" db="EMBL/GenBank/DDBJ databases">
        <title>The Natural Products Discovery Center: Release of the First 8490 Sequenced Strains for Exploring Actinobacteria Biosynthetic Diversity.</title>
        <authorList>
            <person name="Kalkreuter E."/>
            <person name="Kautsar S.A."/>
            <person name="Yang D."/>
            <person name="Bader C.D."/>
            <person name="Teijaro C.N."/>
            <person name="Fluegel L."/>
            <person name="Davis C.M."/>
            <person name="Simpson J.R."/>
            <person name="Lauterbach L."/>
            <person name="Steele A.D."/>
            <person name="Gui C."/>
            <person name="Meng S."/>
            <person name="Li G."/>
            <person name="Viehrig K."/>
            <person name="Ye F."/>
            <person name="Su P."/>
            <person name="Kiefer A.F."/>
            <person name="Nichols A."/>
            <person name="Cepeda A.J."/>
            <person name="Yan W."/>
            <person name="Fan B."/>
            <person name="Jiang Y."/>
            <person name="Adhikari A."/>
            <person name="Zheng C.-J."/>
            <person name="Schuster L."/>
            <person name="Cowan T.M."/>
            <person name="Smanski M.J."/>
            <person name="Chevrette M.G."/>
            <person name="De Carvalho L.P.S."/>
            <person name="Shen B."/>
        </authorList>
    </citation>
    <scope>NUCLEOTIDE SEQUENCE [LARGE SCALE GENOMIC DNA]</scope>
    <source>
        <strain evidence="3 4">NPDC000234</strain>
    </source>
</reference>
<feature type="region of interest" description="Disordered" evidence="1">
    <location>
        <begin position="26"/>
        <end position="63"/>
    </location>
</feature>
<feature type="domain" description="Winged helix-turn helix" evidence="2">
    <location>
        <begin position="1"/>
        <end position="36"/>
    </location>
</feature>
<keyword evidence="4" id="KW-1185">Reference proteome</keyword>
<feature type="compositionally biased region" description="Basic and acidic residues" evidence="1">
    <location>
        <begin position="26"/>
        <end position="38"/>
    </location>
</feature>
<accession>A0ABV1WSH8</accession>
<protein>
    <submittedName>
        <fullName evidence="3">Winged helix-turn-helix domain-containing protein</fullName>
    </submittedName>
</protein>
<organism evidence="3 4">
    <name type="scientific">Streptomyces hyaluromycini</name>
    <dbReference type="NCBI Taxonomy" id="1377993"/>
    <lineage>
        <taxon>Bacteria</taxon>
        <taxon>Bacillati</taxon>
        <taxon>Actinomycetota</taxon>
        <taxon>Actinomycetes</taxon>
        <taxon>Kitasatosporales</taxon>
        <taxon>Streptomycetaceae</taxon>
        <taxon>Streptomyces</taxon>
    </lineage>
</organism>
<comment type="caution">
    <text evidence="3">The sequence shown here is derived from an EMBL/GenBank/DDBJ whole genome shotgun (WGS) entry which is preliminary data.</text>
</comment>
<name>A0ABV1WSH8_9ACTN</name>